<name>A0AA39FQ21_9HYME</name>
<feature type="compositionally biased region" description="Low complexity" evidence="1">
    <location>
        <begin position="300"/>
        <end position="318"/>
    </location>
</feature>
<keyword evidence="2" id="KW-1133">Transmembrane helix</keyword>
<keyword evidence="2" id="KW-0812">Transmembrane</keyword>
<evidence type="ECO:0000313" key="4">
    <source>
        <dbReference type="Proteomes" id="UP001168990"/>
    </source>
</evidence>
<feature type="transmembrane region" description="Helical" evidence="2">
    <location>
        <begin position="9"/>
        <end position="26"/>
    </location>
</feature>
<dbReference type="EMBL" id="JAQQBS010000002">
    <property type="protein sequence ID" value="KAK0173431.1"/>
    <property type="molecule type" value="Genomic_DNA"/>
</dbReference>
<keyword evidence="2" id="KW-0472">Membrane</keyword>
<reference evidence="3" key="2">
    <citation type="submission" date="2023-03" db="EMBL/GenBank/DDBJ databases">
        <authorList>
            <person name="Inwood S.N."/>
            <person name="Skelly J.G."/>
            <person name="Guhlin J."/>
            <person name="Harrop T.W.R."/>
            <person name="Goldson S.G."/>
            <person name="Dearden P.K."/>
        </authorList>
    </citation>
    <scope>NUCLEOTIDE SEQUENCE</scope>
    <source>
        <strain evidence="3">Irish</strain>
        <tissue evidence="3">Whole body</tissue>
    </source>
</reference>
<gene>
    <name evidence="3" type="ORF">PV328_006627</name>
</gene>
<evidence type="ECO:0000256" key="1">
    <source>
        <dbReference type="SAM" id="MobiDB-lite"/>
    </source>
</evidence>
<comment type="caution">
    <text evidence="3">The sequence shown here is derived from an EMBL/GenBank/DDBJ whole genome shotgun (WGS) entry which is preliminary data.</text>
</comment>
<dbReference type="AlphaFoldDB" id="A0AA39FQ21"/>
<proteinExistence type="predicted"/>
<accession>A0AA39FQ21</accession>
<sequence length="318" mass="35859">MFVNIRRRIFPIVLLGFICLTLFTYYCTTVDDYHAFLQSGNTSNTKYIHRSQEYMRILPTPFISSKNTTNDSILISNTSITRGNITTDSFSTSLGPQFPSSIMAPTVCLIDYPIVGSDASSSSTRTRHRPCQDGFISKRQRLTLKKHFPKIAEGIHTPVSSLPTSPSICEADTPTHPMLQEANLPDDFVTPRTLVLNRRKELMDIVIRTLALVRRNYILQVRLDSLRLEANNFFHSMLNNQENKECPKNHDKTTCNDSSNLVVLSTNKKNDEINKQSINNFDIPDKTLCHESPLTNQGLSTSISSPNDNSNNLNSCSH</sequence>
<organism evidence="3 4">
    <name type="scientific">Microctonus aethiopoides</name>
    <dbReference type="NCBI Taxonomy" id="144406"/>
    <lineage>
        <taxon>Eukaryota</taxon>
        <taxon>Metazoa</taxon>
        <taxon>Ecdysozoa</taxon>
        <taxon>Arthropoda</taxon>
        <taxon>Hexapoda</taxon>
        <taxon>Insecta</taxon>
        <taxon>Pterygota</taxon>
        <taxon>Neoptera</taxon>
        <taxon>Endopterygota</taxon>
        <taxon>Hymenoptera</taxon>
        <taxon>Apocrita</taxon>
        <taxon>Ichneumonoidea</taxon>
        <taxon>Braconidae</taxon>
        <taxon>Euphorinae</taxon>
        <taxon>Microctonus</taxon>
    </lineage>
</organism>
<protein>
    <submittedName>
        <fullName evidence="3">Uncharacterized protein</fullName>
    </submittedName>
</protein>
<reference evidence="3" key="1">
    <citation type="journal article" date="2023" name="bioRxiv">
        <title>Scaffold-level genome assemblies of two parasitoid biocontrol wasps reveal the parthenogenesis mechanism and an associated novel virus.</title>
        <authorList>
            <person name="Inwood S."/>
            <person name="Skelly J."/>
            <person name="Guhlin J."/>
            <person name="Harrop T."/>
            <person name="Goldson S."/>
            <person name="Dearden P."/>
        </authorList>
    </citation>
    <scope>NUCLEOTIDE SEQUENCE</scope>
    <source>
        <strain evidence="3">Irish</strain>
        <tissue evidence="3">Whole body</tissue>
    </source>
</reference>
<evidence type="ECO:0000313" key="3">
    <source>
        <dbReference type="EMBL" id="KAK0173431.1"/>
    </source>
</evidence>
<evidence type="ECO:0000256" key="2">
    <source>
        <dbReference type="SAM" id="Phobius"/>
    </source>
</evidence>
<dbReference type="Proteomes" id="UP001168990">
    <property type="component" value="Unassembled WGS sequence"/>
</dbReference>
<keyword evidence="4" id="KW-1185">Reference proteome</keyword>
<feature type="region of interest" description="Disordered" evidence="1">
    <location>
        <begin position="294"/>
        <end position="318"/>
    </location>
</feature>